<dbReference type="SMART" id="SM00320">
    <property type="entry name" value="WD40"/>
    <property type="match status" value="8"/>
</dbReference>
<feature type="repeat" description="WD" evidence="3">
    <location>
        <begin position="995"/>
        <end position="1037"/>
    </location>
</feature>
<dbReference type="PANTHER" id="PTHR19848">
    <property type="entry name" value="WD40 REPEAT PROTEIN"/>
    <property type="match status" value="1"/>
</dbReference>
<dbReference type="InterPro" id="IPR056884">
    <property type="entry name" value="NPHP3-like_N"/>
</dbReference>
<dbReference type="InterPro" id="IPR001680">
    <property type="entry name" value="WD40_rpt"/>
</dbReference>
<feature type="repeat" description="WD" evidence="3">
    <location>
        <begin position="1080"/>
        <end position="1121"/>
    </location>
</feature>
<dbReference type="Gene3D" id="3.40.50.300">
    <property type="entry name" value="P-loop containing nucleotide triphosphate hydrolases"/>
    <property type="match status" value="1"/>
</dbReference>
<reference evidence="6 7" key="1">
    <citation type="submission" date="2020-05" db="EMBL/GenBank/DDBJ databases">
        <title>Ceratocystis lukuohia genome.</title>
        <authorList>
            <person name="Harrington T.C."/>
            <person name="Kim K."/>
            <person name="Mayers C.G."/>
        </authorList>
    </citation>
    <scope>NUCLEOTIDE SEQUENCE [LARGE SCALE GENOMIC DNA]</scope>
    <source>
        <strain evidence="6 7">C4212</strain>
    </source>
</reference>
<dbReference type="EMBL" id="JABSNW010000004">
    <property type="protein sequence ID" value="KAL2888318.1"/>
    <property type="molecule type" value="Genomic_DNA"/>
</dbReference>
<proteinExistence type="predicted"/>
<dbReference type="PROSITE" id="PS50837">
    <property type="entry name" value="NACHT"/>
    <property type="match status" value="1"/>
</dbReference>
<keyword evidence="2" id="KW-0677">Repeat</keyword>
<dbReference type="InterPro" id="IPR027417">
    <property type="entry name" value="P-loop_NTPase"/>
</dbReference>
<dbReference type="Proteomes" id="UP001610728">
    <property type="component" value="Unassembled WGS sequence"/>
</dbReference>
<evidence type="ECO:0000256" key="2">
    <source>
        <dbReference type="ARBA" id="ARBA00022737"/>
    </source>
</evidence>
<feature type="compositionally biased region" description="Basic residues" evidence="4">
    <location>
        <begin position="1"/>
        <end position="17"/>
    </location>
</feature>
<protein>
    <submittedName>
        <fullName evidence="6">Vegetative incompatibility protein HET-E-1</fullName>
    </submittedName>
</protein>
<feature type="region of interest" description="Disordered" evidence="4">
    <location>
        <begin position="1"/>
        <end position="71"/>
    </location>
</feature>
<evidence type="ECO:0000313" key="6">
    <source>
        <dbReference type="EMBL" id="KAL2888318.1"/>
    </source>
</evidence>
<dbReference type="InterPro" id="IPR020472">
    <property type="entry name" value="WD40_PAC1"/>
</dbReference>
<keyword evidence="7" id="KW-1185">Reference proteome</keyword>
<evidence type="ECO:0000256" key="3">
    <source>
        <dbReference type="PROSITE-ProRule" id="PRU00221"/>
    </source>
</evidence>
<feature type="compositionally biased region" description="Polar residues" evidence="4">
    <location>
        <begin position="19"/>
        <end position="33"/>
    </location>
</feature>
<dbReference type="InterPro" id="IPR019775">
    <property type="entry name" value="WD40_repeat_CS"/>
</dbReference>
<feature type="repeat" description="WD" evidence="3">
    <location>
        <begin position="1206"/>
        <end position="1247"/>
    </location>
</feature>
<dbReference type="Pfam" id="PF00400">
    <property type="entry name" value="WD40"/>
    <property type="match status" value="8"/>
</dbReference>
<evidence type="ECO:0000256" key="1">
    <source>
        <dbReference type="ARBA" id="ARBA00022574"/>
    </source>
</evidence>
<evidence type="ECO:0000313" key="7">
    <source>
        <dbReference type="Proteomes" id="UP001610728"/>
    </source>
</evidence>
<evidence type="ECO:0000259" key="5">
    <source>
        <dbReference type="PROSITE" id="PS50837"/>
    </source>
</evidence>
<feature type="repeat" description="WD" evidence="3">
    <location>
        <begin position="953"/>
        <end position="994"/>
    </location>
</feature>
<dbReference type="Pfam" id="PF17100">
    <property type="entry name" value="NACHT_N"/>
    <property type="match status" value="1"/>
</dbReference>
<dbReference type="Gene3D" id="2.130.10.10">
    <property type="entry name" value="YVTN repeat-like/Quinoprotein amine dehydrogenase"/>
    <property type="match status" value="3"/>
</dbReference>
<feature type="repeat" description="WD" evidence="3">
    <location>
        <begin position="1038"/>
        <end position="1079"/>
    </location>
</feature>
<dbReference type="RefSeq" id="XP_070859498.1">
    <property type="nucleotide sequence ID" value="XM_071002497.1"/>
</dbReference>
<feature type="domain" description="NACHT" evidence="5">
    <location>
        <begin position="396"/>
        <end position="611"/>
    </location>
</feature>
<dbReference type="InterPro" id="IPR031359">
    <property type="entry name" value="NACHT_N"/>
</dbReference>
<name>A0ABR4MJ61_9PEZI</name>
<organism evidence="6 7">
    <name type="scientific">Ceratocystis lukuohia</name>
    <dbReference type="NCBI Taxonomy" id="2019550"/>
    <lineage>
        <taxon>Eukaryota</taxon>
        <taxon>Fungi</taxon>
        <taxon>Dikarya</taxon>
        <taxon>Ascomycota</taxon>
        <taxon>Pezizomycotina</taxon>
        <taxon>Sordariomycetes</taxon>
        <taxon>Hypocreomycetidae</taxon>
        <taxon>Microascales</taxon>
        <taxon>Ceratocystidaceae</taxon>
        <taxon>Ceratocystis</taxon>
    </lineage>
</organism>
<dbReference type="PRINTS" id="PR00320">
    <property type="entry name" value="GPROTEINBRPT"/>
</dbReference>
<dbReference type="InterPro" id="IPR015943">
    <property type="entry name" value="WD40/YVTN_repeat-like_dom_sf"/>
</dbReference>
<feature type="repeat" description="WD" evidence="3">
    <location>
        <begin position="1122"/>
        <end position="1163"/>
    </location>
</feature>
<sequence length="1348" mass="149918">MGFFKRFKLKPRKHKPHTASGSTTPAITSSFVSKQPAAEQNRLDLLDIEPPPPDKPSSLPSKPDPEPELSPSLQEKIWNQAYKASREENPALVKAFEEIVFAEVRLDDTNAKSAGRTQNKPTLEGEATCLQVRQFVQDGITRTKKGASIKQGIDRGLQAVDAVRVTISKALSAAPEAAFVWATFSLGIELLSNPVTEALENRNGVEYVLCRLGWYWELAGLLLGKSEGDAATAALRERVEEDITQLFRKLILYQMRSVCVYHRNEAATIFRDIFRADDWTGQLRLIKDAEEAIRYDVEQYGTRESMVQLQKLNNTAGTLQQSLQSIHSLVQSHGQQQDERHDNEKDKQCLSDLFVTDPRTDKNNIEEKKGGLLKDCYKWVLEHEDYRRFKTQQDSQILWIKGDPGKGKTMLLCGIIDDLESDPSVSLSYFFCQATGGDRLNKATSVLRGLIYHLARQHPQLIKHVREKYDYTAKERLGNSDAWHELCEIVIAMLNDPTMKNLILVVDALDECSVDLQRLLSFIVIPSPAKWIVSSRNWPDIEEMMNDAEQKTKIHLEMNQDSVSSAIDSYIKHRVDQLTKKKKYNDETRAAVLSHLTANANGTFLWVALVCEQLANEKRWHVKNTLVSLLPGLDPLYGRMLQQISQSKDAELYRNILGKALVAYRPIALEEMHALIEAPAELDSEDVGDAIGSCGSFLTLHNNHVSFVHQSAKDYLLNKTSTEMLPASIQQLHRVVFVRSLGLLSQRLKRDIYHLSAPGYLMDEVSAPSPDPLASIRYSCIFWVDHLLASASELSNSNHEISAFLKEKYLQWLEALSLLRSIPAGGRAMENLSLYTDEAPRDLQNLAKDARRFLLCHGGIIEVAPLQVYASALIFSPTNSLIRQQYCHEEPSWIQLKPKVEADWNLCLQTLEGHVDKVASAVFSHDGRQLASGSSDETLKIWDTTSGACLQTFEGHHDEVLSVAFSNDGQRLVSGSGDKSVKIWDEASGACLQSFKGDDGKLTSISFSNHSQRLASVSSNDGTVKIWDVTSGACLQTLDGHNDWIRSVVFSNDGDLLASGSADKKVKLWDVTSGACLQTLIGHRDWVGTVVFSHDGRHLASGSDDGMVKIWDTASGACLQTLEGHNDWIRSVVFSNDGRKLASGSYDTKAKIWDVTSGACLQTLEDHDHFVTSVVFSHDGQRLASGSSDRTVKIWNAADGACLKTLEGHEDLVRFLVFSHDGQQLVSGSDDKTVRSWDVTSGACQETLLLGLTLHHPSFDPVNIPHTPTVTGLDVSTSTEGPVADPYPSLNPNLHHYTLDDDNLWVLRNGERLLWFPPEYRPSTSAVLGARIGLGCISGRVFTIGFGS</sequence>
<dbReference type="Pfam" id="PF24883">
    <property type="entry name" value="NPHP3_N"/>
    <property type="match status" value="1"/>
</dbReference>
<dbReference type="PROSITE" id="PS00678">
    <property type="entry name" value="WD_REPEATS_1"/>
    <property type="match status" value="5"/>
</dbReference>
<dbReference type="SUPFAM" id="SSF52540">
    <property type="entry name" value="P-loop containing nucleoside triphosphate hydrolases"/>
    <property type="match status" value="1"/>
</dbReference>
<feature type="repeat" description="WD" evidence="3">
    <location>
        <begin position="911"/>
        <end position="952"/>
    </location>
</feature>
<feature type="repeat" description="WD" evidence="3">
    <location>
        <begin position="1164"/>
        <end position="1205"/>
    </location>
</feature>
<gene>
    <name evidence="6" type="ORF">HOO65_040655</name>
</gene>
<comment type="caution">
    <text evidence="6">The sequence shown here is derived from an EMBL/GenBank/DDBJ whole genome shotgun (WGS) entry which is preliminary data.</text>
</comment>
<accession>A0ABR4MJ61</accession>
<dbReference type="PROSITE" id="PS50082">
    <property type="entry name" value="WD_REPEATS_2"/>
    <property type="match status" value="8"/>
</dbReference>
<dbReference type="PANTHER" id="PTHR19848:SF8">
    <property type="entry name" value="F-BOX AND WD REPEAT DOMAIN CONTAINING 7"/>
    <property type="match status" value="1"/>
</dbReference>
<evidence type="ECO:0000256" key="4">
    <source>
        <dbReference type="SAM" id="MobiDB-lite"/>
    </source>
</evidence>
<dbReference type="PROSITE" id="PS50294">
    <property type="entry name" value="WD_REPEATS_REGION"/>
    <property type="match status" value="8"/>
</dbReference>
<dbReference type="SUPFAM" id="SSF50978">
    <property type="entry name" value="WD40 repeat-like"/>
    <property type="match status" value="2"/>
</dbReference>
<keyword evidence="1 3" id="KW-0853">WD repeat</keyword>
<dbReference type="CDD" id="cd00200">
    <property type="entry name" value="WD40"/>
    <property type="match status" value="1"/>
</dbReference>
<dbReference type="GeneID" id="98118431"/>
<dbReference type="InterPro" id="IPR007111">
    <property type="entry name" value="NACHT_NTPase"/>
</dbReference>
<dbReference type="InterPro" id="IPR036322">
    <property type="entry name" value="WD40_repeat_dom_sf"/>
</dbReference>